<feature type="region of interest" description="Disordered" evidence="1">
    <location>
        <begin position="149"/>
        <end position="172"/>
    </location>
</feature>
<name>A0A4C1ZGC6_EUMVA</name>
<gene>
    <name evidence="2" type="ORF">EVAR_57868_1</name>
</gene>
<evidence type="ECO:0000313" key="2">
    <source>
        <dbReference type="EMBL" id="GBP86164.1"/>
    </source>
</evidence>
<keyword evidence="3" id="KW-1185">Reference proteome</keyword>
<sequence>MLRRESILRRLQPRHQLPLKAPDQHPPARGLRLCCCPFFSLFGLHIFPDHVLPSAWGRVSDTPHPFSAPLTRDSTRKISVYAPSFTISTARVRSVRAASMAVPNSDHRAFAVLYIRVLVGGRGPDRLPIRTAKVTALWSEDVKSRTTCHSSAQSSTAELHAVTSTTPTFEGS</sequence>
<organism evidence="2 3">
    <name type="scientific">Eumeta variegata</name>
    <name type="common">Bagworm moth</name>
    <name type="synonym">Eumeta japonica</name>
    <dbReference type="NCBI Taxonomy" id="151549"/>
    <lineage>
        <taxon>Eukaryota</taxon>
        <taxon>Metazoa</taxon>
        <taxon>Ecdysozoa</taxon>
        <taxon>Arthropoda</taxon>
        <taxon>Hexapoda</taxon>
        <taxon>Insecta</taxon>
        <taxon>Pterygota</taxon>
        <taxon>Neoptera</taxon>
        <taxon>Endopterygota</taxon>
        <taxon>Lepidoptera</taxon>
        <taxon>Glossata</taxon>
        <taxon>Ditrysia</taxon>
        <taxon>Tineoidea</taxon>
        <taxon>Psychidae</taxon>
        <taxon>Oiketicinae</taxon>
        <taxon>Eumeta</taxon>
    </lineage>
</organism>
<accession>A0A4C1ZGC6</accession>
<comment type="caution">
    <text evidence="2">The sequence shown here is derived from an EMBL/GenBank/DDBJ whole genome shotgun (WGS) entry which is preliminary data.</text>
</comment>
<protein>
    <submittedName>
        <fullName evidence="2">Uncharacterized protein</fullName>
    </submittedName>
</protein>
<reference evidence="2 3" key="1">
    <citation type="journal article" date="2019" name="Commun. Biol.">
        <title>The bagworm genome reveals a unique fibroin gene that provides high tensile strength.</title>
        <authorList>
            <person name="Kono N."/>
            <person name="Nakamura H."/>
            <person name="Ohtoshi R."/>
            <person name="Tomita M."/>
            <person name="Numata K."/>
            <person name="Arakawa K."/>
        </authorList>
    </citation>
    <scope>NUCLEOTIDE SEQUENCE [LARGE SCALE GENOMIC DNA]</scope>
</reference>
<dbReference type="Proteomes" id="UP000299102">
    <property type="component" value="Unassembled WGS sequence"/>
</dbReference>
<evidence type="ECO:0000256" key="1">
    <source>
        <dbReference type="SAM" id="MobiDB-lite"/>
    </source>
</evidence>
<dbReference type="AlphaFoldDB" id="A0A4C1ZGC6"/>
<dbReference type="EMBL" id="BGZK01001777">
    <property type="protein sequence ID" value="GBP86164.1"/>
    <property type="molecule type" value="Genomic_DNA"/>
</dbReference>
<proteinExistence type="predicted"/>
<evidence type="ECO:0000313" key="3">
    <source>
        <dbReference type="Proteomes" id="UP000299102"/>
    </source>
</evidence>